<dbReference type="InterPro" id="IPR001343">
    <property type="entry name" value="Hemolysn_Ca-bd"/>
</dbReference>
<reference evidence="5 6" key="1">
    <citation type="submission" date="2021-03" db="EMBL/GenBank/DDBJ databases">
        <title>Actinoplanes flavus sp. nov., a novel actinomycete isolated from Coconut Palm rhizosphere soil.</title>
        <authorList>
            <person name="Luo X."/>
        </authorList>
    </citation>
    <scope>NUCLEOTIDE SEQUENCE [LARGE SCALE GENOMIC DNA]</scope>
    <source>
        <strain evidence="5 6">NEAU-H7</strain>
    </source>
</reference>
<dbReference type="RefSeq" id="WP_208468662.1">
    <property type="nucleotide sequence ID" value="NZ_JAGFNS010000011.1"/>
</dbReference>
<evidence type="ECO:0000256" key="4">
    <source>
        <dbReference type="SAM" id="SignalP"/>
    </source>
</evidence>
<keyword evidence="2" id="KW-0964">Secreted</keyword>
<feature type="region of interest" description="Disordered" evidence="3">
    <location>
        <begin position="348"/>
        <end position="370"/>
    </location>
</feature>
<dbReference type="InterPro" id="IPR018511">
    <property type="entry name" value="Hemolysin-typ_Ca-bd_CS"/>
</dbReference>
<evidence type="ECO:0000256" key="2">
    <source>
        <dbReference type="ARBA" id="ARBA00022525"/>
    </source>
</evidence>
<comment type="subcellular location">
    <subcellularLocation>
        <location evidence="1">Secreted</location>
    </subcellularLocation>
</comment>
<evidence type="ECO:0000313" key="5">
    <source>
        <dbReference type="EMBL" id="MBO3739525.1"/>
    </source>
</evidence>
<sequence>MSRSSSLGRAGVALLSATAAVGVFAAPAQAASTGIVSVTYSKAAEAPYLTFKAGSGKRNAVVVSRSGRTLTIDDRVTLRAGKGCKAVKGDRTRVRCAIPADLGGLAFTLGAGDDRITDQSGLGIFVKAGPGRDTLVGGTGPDSLFGGTGSDRLYSNGGDDFLVGDTGHDTLAAGAGNDYLDGGNGNDLEYGGDGDDTLSQGYETTATDADRLSGGAGSDMVSYSGRQKALSADADGVTGDDGRSGEGDTIISAEYLVGGLGDDRLSGTAGADHLSGLAGNDVILGNGGDDLIEDYAGVNRLDGGAGDDVIRGGSGNEVLLGGPGADRLFGNAGDDHLDGAQDGTVDSLDGGPDNDDCVLTSDPDTLVSCE</sequence>
<proteinExistence type="predicted"/>
<evidence type="ECO:0000256" key="3">
    <source>
        <dbReference type="SAM" id="MobiDB-lite"/>
    </source>
</evidence>
<keyword evidence="6" id="KW-1185">Reference proteome</keyword>
<organism evidence="5 6">
    <name type="scientific">Actinoplanes flavus</name>
    <dbReference type="NCBI Taxonomy" id="2820290"/>
    <lineage>
        <taxon>Bacteria</taxon>
        <taxon>Bacillati</taxon>
        <taxon>Actinomycetota</taxon>
        <taxon>Actinomycetes</taxon>
        <taxon>Micromonosporales</taxon>
        <taxon>Micromonosporaceae</taxon>
        <taxon>Actinoplanes</taxon>
    </lineage>
</organism>
<evidence type="ECO:0000313" key="6">
    <source>
        <dbReference type="Proteomes" id="UP000679690"/>
    </source>
</evidence>
<dbReference type="PROSITE" id="PS00330">
    <property type="entry name" value="HEMOLYSIN_CALCIUM"/>
    <property type="match status" value="1"/>
</dbReference>
<dbReference type="SUPFAM" id="SSF51120">
    <property type="entry name" value="beta-Roll"/>
    <property type="match status" value="2"/>
</dbReference>
<dbReference type="Pfam" id="PF00353">
    <property type="entry name" value="HemolysinCabind"/>
    <property type="match status" value="5"/>
</dbReference>
<dbReference type="InterPro" id="IPR050557">
    <property type="entry name" value="RTX_toxin/Mannuronan_C5-epim"/>
</dbReference>
<dbReference type="PANTHER" id="PTHR38340">
    <property type="entry name" value="S-LAYER PROTEIN"/>
    <property type="match status" value="1"/>
</dbReference>
<name>A0ABS3UL60_9ACTN</name>
<protein>
    <recommendedName>
        <fullName evidence="7">Hemolysin-type calcium-binding repeat-containing protein</fullName>
    </recommendedName>
</protein>
<dbReference type="Proteomes" id="UP000679690">
    <property type="component" value="Unassembled WGS sequence"/>
</dbReference>
<gene>
    <name evidence="5" type="ORF">J5X75_18585</name>
</gene>
<dbReference type="InterPro" id="IPR011049">
    <property type="entry name" value="Serralysin-like_metalloprot_C"/>
</dbReference>
<keyword evidence="4" id="KW-0732">Signal</keyword>
<dbReference type="PANTHER" id="PTHR38340:SF1">
    <property type="entry name" value="S-LAYER PROTEIN"/>
    <property type="match status" value="1"/>
</dbReference>
<accession>A0ABS3UL60</accession>
<comment type="caution">
    <text evidence="5">The sequence shown here is derived from an EMBL/GenBank/DDBJ whole genome shotgun (WGS) entry which is preliminary data.</text>
</comment>
<evidence type="ECO:0000256" key="1">
    <source>
        <dbReference type="ARBA" id="ARBA00004613"/>
    </source>
</evidence>
<dbReference type="PRINTS" id="PR00313">
    <property type="entry name" value="CABNDNGRPT"/>
</dbReference>
<dbReference type="EMBL" id="JAGFNS010000011">
    <property type="protein sequence ID" value="MBO3739525.1"/>
    <property type="molecule type" value="Genomic_DNA"/>
</dbReference>
<feature type="signal peptide" evidence="4">
    <location>
        <begin position="1"/>
        <end position="30"/>
    </location>
</feature>
<evidence type="ECO:0008006" key="7">
    <source>
        <dbReference type="Google" id="ProtNLM"/>
    </source>
</evidence>
<feature type="chain" id="PRO_5046817876" description="Hemolysin-type calcium-binding repeat-containing protein" evidence="4">
    <location>
        <begin position="31"/>
        <end position="370"/>
    </location>
</feature>
<dbReference type="Gene3D" id="2.150.10.10">
    <property type="entry name" value="Serralysin-like metalloprotease, C-terminal"/>
    <property type="match status" value="2"/>
</dbReference>